<dbReference type="AlphaFoldDB" id="A0A4Y2KUL6"/>
<dbReference type="EMBL" id="BGPR01115874">
    <property type="protein sequence ID" value="GBN05337.1"/>
    <property type="molecule type" value="Genomic_DNA"/>
</dbReference>
<name>A0A4Y2KUL6_ARAVE</name>
<gene>
    <name evidence="1" type="ORF">AVEN_225478_1</name>
    <name evidence="2" type="ORF">AVEN_82322_1</name>
</gene>
<accession>A0A4Y2KUL6</accession>
<dbReference type="Proteomes" id="UP000499080">
    <property type="component" value="Unassembled WGS sequence"/>
</dbReference>
<dbReference type="EMBL" id="BGPR01115860">
    <property type="protein sequence ID" value="GBN05301.1"/>
    <property type="molecule type" value="Genomic_DNA"/>
</dbReference>
<feature type="non-terminal residue" evidence="2">
    <location>
        <position position="93"/>
    </location>
</feature>
<proteinExistence type="predicted"/>
<evidence type="ECO:0000313" key="1">
    <source>
        <dbReference type="EMBL" id="GBN05301.1"/>
    </source>
</evidence>
<evidence type="ECO:0000313" key="2">
    <source>
        <dbReference type="EMBL" id="GBN05337.1"/>
    </source>
</evidence>
<sequence>MLFKPSAPNAGIAGMDEYSSSAVIPAGIFHGTSDNTDSILLYDIVRIYRKFKRNGLNSPHSSDLPPWDFIVFTEDRFERTRFIHDISKPMLTS</sequence>
<organism evidence="2 3">
    <name type="scientific">Araneus ventricosus</name>
    <name type="common">Orbweaver spider</name>
    <name type="synonym">Epeira ventricosa</name>
    <dbReference type="NCBI Taxonomy" id="182803"/>
    <lineage>
        <taxon>Eukaryota</taxon>
        <taxon>Metazoa</taxon>
        <taxon>Ecdysozoa</taxon>
        <taxon>Arthropoda</taxon>
        <taxon>Chelicerata</taxon>
        <taxon>Arachnida</taxon>
        <taxon>Araneae</taxon>
        <taxon>Araneomorphae</taxon>
        <taxon>Entelegynae</taxon>
        <taxon>Araneoidea</taxon>
        <taxon>Araneidae</taxon>
        <taxon>Araneus</taxon>
    </lineage>
</organism>
<keyword evidence="3" id="KW-1185">Reference proteome</keyword>
<comment type="caution">
    <text evidence="2">The sequence shown here is derived from an EMBL/GenBank/DDBJ whole genome shotgun (WGS) entry which is preliminary data.</text>
</comment>
<reference evidence="2 3" key="1">
    <citation type="journal article" date="2019" name="Sci. Rep.">
        <title>Orb-weaving spider Araneus ventricosus genome elucidates the spidroin gene catalogue.</title>
        <authorList>
            <person name="Kono N."/>
            <person name="Nakamura H."/>
            <person name="Ohtoshi R."/>
            <person name="Moran D.A.P."/>
            <person name="Shinohara A."/>
            <person name="Yoshida Y."/>
            <person name="Fujiwara M."/>
            <person name="Mori M."/>
            <person name="Tomita M."/>
            <person name="Arakawa K."/>
        </authorList>
    </citation>
    <scope>NUCLEOTIDE SEQUENCE [LARGE SCALE GENOMIC DNA]</scope>
</reference>
<evidence type="ECO:0000313" key="3">
    <source>
        <dbReference type="Proteomes" id="UP000499080"/>
    </source>
</evidence>
<protein>
    <submittedName>
        <fullName evidence="2">Uncharacterized protein</fullName>
    </submittedName>
</protein>